<name>A0ABQ1CSG7_STRDI</name>
<comment type="caution">
    <text evidence="8">The sequence shown here is derived from an EMBL/GenBank/DDBJ whole genome shotgun (WGS) entry which is preliminary data.</text>
</comment>
<accession>A0ABQ1CSG7</accession>
<dbReference type="EMBL" id="BLLN01000005">
    <property type="protein sequence ID" value="GFH73245.1"/>
    <property type="molecule type" value="Genomic_DNA"/>
</dbReference>
<dbReference type="PANTHER" id="PTHR23513:SF6">
    <property type="entry name" value="MAJOR FACILITATOR SUPERFAMILY ASSOCIATED DOMAIN-CONTAINING PROTEIN"/>
    <property type="match status" value="1"/>
</dbReference>
<feature type="transmembrane region" description="Helical" evidence="6">
    <location>
        <begin position="21"/>
        <end position="41"/>
    </location>
</feature>
<feature type="transmembrane region" description="Helical" evidence="6">
    <location>
        <begin position="220"/>
        <end position="245"/>
    </location>
</feature>
<protein>
    <submittedName>
        <fullName evidence="8">MFS transporter</fullName>
    </submittedName>
</protein>
<feature type="domain" description="Major facilitator superfamily (MFS) profile" evidence="7">
    <location>
        <begin position="8"/>
        <end position="402"/>
    </location>
</feature>
<dbReference type="SUPFAM" id="SSF103473">
    <property type="entry name" value="MFS general substrate transporter"/>
    <property type="match status" value="1"/>
</dbReference>
<evidence type="ECO:0000256" key="6">
    <source>
        <dbReference type="SAM" id="Phobius"/>
    </source>
</evidence>
<keyword evidence="5 6" id="KW-0472">Membrane</keyword>
<evidence type="ECO:0000256" key="2">
    <source>
        <dbReference type="ARBA" id="ARBA00022475"/>
    </source>
</evidence>
<dbReference type="Gene3D" id="1.20.1250.20">
    <property type="entry name" value="MFS general substrate transporter like domains"/>
    <property type="match status" value="1"/>
</dbReference>
<keyword evidence="9" id="KW-1185">Reference proteome</keyword>
<proteinExistence type="predicted"/>
<dbReference type="Proteomes" id="UP000472710">
    <property type="component" value="Unassembled WGS sequence"/>
</dbReference>
<sequence>MKPRLGGEFLKLWVGQGVSQFGTQVSMLAIPTLAILVYQATPFQVSVIGAAQVVPFALFALPAGTLVDRWPRRLTLIVCDTGRALAAGALVLAYLAGYRELWVIYVVAAVMGTFTVVFDIAYLSLVPQVVGAKGLLGANARLSATDSVAETAGPAIGGALVAAIGPAKAVFVDSVSYLISVVVLLFMKTEETAREKPKLDARTMLAEIREGLRFVVKHPVLARLAVANSTFDFGVAIFQSVYLIFLYKTLHFSPWQVGLLAAVTGVSNVLGAMTISRVVGRFGLGPTLVHSILAGGVAYLFLPLSQMGAAIAVIVVVNVIAGFTNAWYDINQYTLRQTVTPDHLLGRVNATMRMIFSGPRPLGFLLGGGLAVWTSVPTTIFLGALVSTVSALFVFFGPIRAVREAGEDETQEAVTT</sequence>
<dbReference type="RefSeq" id="WP_161499825.1">
    <property type="nucleotide sequence ID" value="NZ_BLLN01000005.1"/>
</dbReference>
<evidence type="ECO:0000256" key="4">
    <source>
        <dbReference type="ARBA" id="ARBA00022989"/>
    </source>
</evidence>
<dbReference type="GeneID" id="95073592"/>
<evidence type="ECO:0000313" key="9">
    <source>
        <dbReference type="Proteomes" id="UP000472710"/>
    </source>
</evidence>
<dbReference type="CDD" id="cd06173">
    <property type="entry name" value="MFS_MefA_like"/>
    <property type="match status" value="1"/>
</dbReference>
<dbReference type="InterPro" id="IPR020846">
    <property type="entry name" value="MFS_dom"/>
</dbReference>
<dbReference type="InterPro" id="IPR011701">
    <property type="entry name" value="MFS"/>
</dbReference>
<keyword evidence="4 6" id="KW-1133">Transmembrane helix</keyword>
<comment type="subcellular location">
    <subcellularLocation>
        <location evidence="1">Cell membrane</location>
        <topology evidence="1">Multi-pass membrane protein</topology>
    </subcellularLocation>
</comment>
<evidence type="ECO:0000256" key="3">
    <source>
        <dbReference type="ARBA" id="ARBA00022692"/>
    </source>
</evidence>
<dbReference type="Pfam" id="PF07690">
    <property type="entry name" value="MFS_1"/>
    <property type="match status" value="1"/>
</dbReference>
<keyword evidence="2" id="KW-1003">Cell membrane</keyword>
<dbReference type="PROSITE" id="PS50850">
    <property type="entry name" value="MFS"/>
    <property type="match status" value="1"/>
</dbReference>
<gene>
    <name evidence="8" type="ORF">Sdia_40130</name>
</gene>
<organism evidence="8 9">
    <name type="scientific">Streptomyces diastaticus subsp. diastaticus</name>
    <dbReference type="NCBI Taxonomy" id="68040"/>
    <lineage>
        <taxon>Bacteria</taxon>
        <taxon>Bacillati</taxon>
        <taxon>Actinomycetota</taxon>
        <taxon>Actinomycetes</taxon>
        <taxon>Kitasatosporales</taxon>
        <taxon>Streptomycetaceae</taxon>
        <taxon>Streptomyces</taxon>
        <taxon>Streptomyces diastaticus group</taxon>
    </lineage>
</organism>
<feature type="transmembrane region" description="Helical" evidence="6">
    <location>
        <begin position="47"/>
        <end position="67"/>
    </location>
</feature>
<dbReference type="PANTHER" id="PTHR23513">
    <property type="entry name" value="INTEGRAL MEMBRANE EFFLUX PROTEIN-RELATED"/>
    <property type="match status" value="1"/>
</dbReference>
<reference evidence="8 9" key="1">
    <citation type="submission" date="2020-02" db="EMBL/GenBank/DDBJ databases">
        <title>Whole genome shotgun sequence of Streptomyces diastaticus subsp. diastaticus NBRC 13412.</title>
        <authorList>
            <person name="Ichikawa N."/>
            <person name="Komaki H."/>
            <person name="Tamura T."/>
        </authorList>
    </citation>
    <scope>NUCLEOTIDE SEQUENCE [LARGE SCALE GENOMIC DNA]</scope>
    <source>
        <strain evidence="8 9">NBRC 13412</strain>
    </source>
</reference>
<feature type="transmembrane region" description="Helical" evidence="6">
    <location>
        <begin position="309"/>
        <end position="328"/>
    </location>
</feature>
<evidence type="ECO:0000256" key="1">
    <source>
        <dbReference type="ARBA" id="ARBA00004651"/>
    </source>
</evidence>
<feature type="transmembrane region" description="Helical" evidence="6">
    <location>
        <begin position="169"/>
        <end position="187"/>
    </location>
</feature>
<feature type="transmembrane region" description="Helical" evidence="6">
    <location>
        <begin position="370"/>
        <end position="396"/>
    </location>
</feature>
<dbReference type="InterPro" id="IPR036259">
    <property type="entry name" value="MFS_trans_sf"/>
</dbReference>
<feature type="transmembrane region" description="Helical" evidence="6">
    <location>
        <begin position="102"/>
        <end position="125"/>
    </location>
</feature>
<feature type="transmembrane region" description="Helical" evidence="6">
    <location>
        <begin position="282"/>
        <end position="302"/>
    </location>
</feature>
<evidence type="ECO:0000256" key="5">
    <source>
        <dbReference type="ARBA" id="ARBA00023136"/>
    </source>
</evidence>
<evidence type="ECO:0000313" key="8">
    <source>
        <dbReference type="EMBL" id="GFH73245.1"/>
    </source>
</evidence>
<feature type="transmembrane region" description="Helical" evidence="6">
    <location>
        <begin position="74"/>
        <end position="96"/>
    </location>
</feature>
<feature type="transmembrane region" description="Helical" evidence="6">
    <location>
        <begin position="257"/>
        <end position="276"/>
    </location>
</feature>
<keyword evidence="3 6" id="KW-0812">Transmembrane</keyword>
<evidence type="ECO:0000259" key="7">
    <source>
        <dbReference type="PROSITE" id="PS50850"/>
    </source>
</evidence>